<protein>
    <submittedName>
        <fullName evidence="1">Uncharacterized protein</fullName>
    </submittedName>
</protein>
<feature type="non-terminal residue" evidence="1">
    <location>
        <position position="35"/>
    </location>
</feature>
<organism evidence="1">
    <name type="scientific">marine sediment metagenome</name>
    <dbReference type="NCBI Taxonomy" id="412755"/>
    <lineage>
        <taxon>unclassified sequences</taxon>
        <taxon>metagenomes</taxon>
        <taxon>ecological metagenomes</taxon>
    </lineage>
</organism>
<name>X1G1J8_9ZZZZ</name>
<dbReference type="AlphaFoldDB" id="X1G1J8"/>
<comment type="caution">
    <text evidence="1">The sequence shown here is derived from an EMBL/GenBank/DDBJ whole genome shotgun (WGS) entry which is preliminary data.</text>
</comment>
<gene>
    <name evidence="1" type="ORF">S03H2_29856</name>
</gene>
<reference evidence="1" key="1">
    <citation type="journal article" date="2014" name="Front. Microbiol.">
        <title>High frequency of phylogenetically diverse reductive dehalogenase-homologous genes in deep subseafloor sedimentary metagenomes.</title>
        <authorList>
            <person name="Kawai M."/>
            <person name="Futagami T."/>
            <person name="Toyoda A."/>
            <person name="Takaki Y."/>
            <person name="Nishi S."/>
            <person name="Hori S."/>
            <person name="Arai W."/>
            <person name="Tsubouchi T."/>
            <person name="Morono Y."/>
            <person name="Uchiyama I."/>
            <person name="Ito T."/>
            <person name="Fujiyama A."/>
            <person name="Inagaki F."/>
            <person name="Takami H."/>
        </authorList>
    </citation>
    <scope>NUCLEOTIDE SEQUENCE</scope>
    <source>
        <strain evidence="1">Expedition CK06-06</strain>
    </source>
</reference>
<dbReference type="EMBL" id="BARU01018040">
    <property type="protein sequence ID" value="GAH51781.1"/>
    <property type="molecule type" value="Genomic_DNA"/>
</dbReference>
<proteinExistence type="predicted"/>
<evidence type="ECO:0000313" key="1">
    <source>
        <dbReference type="EMBL" id="GAH51781.1"/>
    </source>
</evidence>
<accession>X1G1J8</accession>
<sequence length="35" mass="4213">MTLINEKVVMDFYLKLIDKDEIKFLVGKEKEKKII</sequence>